<accession>A0A6M3KLN8</accession>
<dbReference type="EMBL" id="MT142879">
    <property type="protein sequence ID" value="QJA89934.1"/>
    <property type="molecule type" value="Genomic_DNA"/>
</dbReference>
<reference evidence="1" key="1">
    <citation type="submission" date="2020-03" db="EMBL/GenBank/DDBJ databases">
        <title>The deep terrestrial virosphere.</title>
        <authorList>
            <person name="Holmfeldt K."/>
            <person name="Nilsson E."/>
            <person name="Simone D."/>
            <person name="Lopez-Fernandez M."/>
            <person name="Wu X."/>
            <person name="de Brujin I."/>
            <person name="Lundin D."/>
            <person name="Andersson A."/>
            <person name="Bertilsson S."/>
            <person name="Dopson M."/>
        </authorList>
    </citation>
    <scope>NUCLEOTIDE SEQUENCE</scope>
    <source>
        <strain evidence="1">MM415A00329</strain>
        <strain evidence="2">MM415B02471</strain>
    </source>
</reference>
<dbReference type="EMBL" id="MT142500">
    <property type="protein sequence ID" value="QJA82976.1"/>
    <property type="molecule type" value="Genomic_DNA"/>
</dbReference>
<dbReference type="AlphaFoldDB" id="A0A6M3KLN8"/>
<organism evidence="1">
    <name type="scientific">viral metagenome</name>
    <dbReference type="NCBI Taxonomy" id="1070528"/>
    <lineage>
        <taxon>unclassified sequences</taxon>
        <taxon>metagenomes</taxon>
        <taxon>organismal metagenomes</taxon>
    </lineage>
</organism>
<evidence type="ECO:0000313" key="2">
    <source>
        <dbReference type="EMBL" id="QJA89934.1"/>
    </source>
</evidence>
<evidence type="ECO:0000313" key="1">
    <source>
        <dbReference type="EMBL" id="QJA82976.1"/>
    </source>
</evidence>
<protein>
    <submittedName>
        <fullName evidence="1">Uncharacterized protein</fullName>
    </submittedName>
</protein>
<sequence>MNVKHPRGKLIRCSQCKYLDLDSHICFFLDDVESNIVCEMFKKEYGEEGSDSDFVKYCKLHGDTIWNMMNQWWKEDIEHECEVFEAKEQSDGKD</sequence>
<proteinExistence type="predicted"/>
<gene>
    <name evidence="1" type="ORF">MM415A00329_0030</name>
    <name evidence="2" type="ORF">MM415B02471_0008</name>
</gene>
<name>A0A6M3KLN8_9ZZZZ</name>